<dbReference type="InterPro" id="IPR029016">
    <property type="entry name" value="GAF-like_dom_sf"/>
</dbReference>
<gene>
    <name evidence="2" type="ORF">BI198_00895</name>
</gene>
<dbReference type="AlphaFoldDB" id="A0A1E7Q2I9"/>
<dbReference type="InterPro" id="IPR007435">
    <property type="entry name" value="DUF484"/>
</dbReference>
<proteinExistence type="predicted"/>
<evidence type="ECO:0000313" key="3">
    <source>
        <dbReference type="Proteomes" id="UP000242258"/>
    </source>
</evidence>
<evidence type="ECO:0000256" key="1">
    <source>
        <dbReference type="SAM" id="Coils"/>
    </source>
</evidence>
<dbReference type="Gene3D" id="3.30.450.40">
    <property type="match status" value="1"/>
</dbReference>
<dbReference type="Proteomes" id="UP000242258">
    <property type="component" value="Unassembled WGS sequence"/>
</dbReference>
<keyword evidence="3" id="KW-1185">Reference proteome</keyword>
<dbReference type="RefSeq" id="WP_070047845.1">
    <property type="nucleotide sequence ID" value="NZ_CBCSDO010000011.1"/>
</dbReference>
<reference evidence="3" key="1">
    <citation type="submission" date="2016-09" db="EMBL/GenBank/DDBJ databases">
        <authorList>
            <person name="Wan X."/>
            <person name="Hou S."/>
        </authorList>
    </citation>
    <scope>NUCLEOTIDE SEQUENCE [LARGE SCALE GENOMIC DNA]</scope>
    <source>
        <strain evidence="3">KH87</strain>
    </source>
</reference>
<keyword evidence="1" id="KW-0175">Coiled coil</keyword>
<accession>A0A1E7Q2I9</accession>
<name>A0A1E7Q2I9_9GAMM</name>
<organism evidence="2 3">
    <name type="scientific">Rheinheimera salexigens</name>
    <dbReference type="NCBI Taxonomy" id="1628148"/>
    <lineage>
        <taxon>Bacteria</taxon>
        <taxon>Pseudomonadati</taxon>
        <taxon>Pseudomonadota</taxon>
        <taxon>Gammaproteobacteria</taxon>
        <taxon>Chromatiales</taxon>
        <taxon>Chromatiaceae</taxon>
        <taxon>Rheinheimera</taxon>
    </lineage>
</organism>
<dbReference type="OrthoDB" id="8525200at2"/>
<evidence type="ECO:0008006" key="4">
    <source>
        <dbReference type="Google" id="ProtNLM"/>
    </source>
</evidence>
<dbReference type="PANTHER" id="PTHR38765:SF1">
    <property type="entry name" value="DUF484 DOMAIN-CONTAINING PROTEIN"/>
    <property type="match status" value="1"/>
</dbReference>
<dbReference type="PANTHER" id="PTHR38765">
    <property type="entry name" value="DUF484 DOMAIN-CONTAINING PROTEIN"/>
    <property type="match status" value="1"/>
</dbReference>
<dbReference type="STRING" id="1628148.BI198_00895"/>
<dbReference type="Pfam" id="PF04340">
    <property type="entry name" value="DUF484"/>
    <property type="match status" value="1"/>
</dbReference>
<evidence type="ECO:0000313" key="2">
    <source>
        <dbReference type="EMBL" id="OEY68278.1"/>
    </source>
</evidence>
<protein>
    <recommendedName>
        <fullName evidence="4">DUF484 domain-containing protein</fullName>
    </recommendedName>
</protein>
<dbReference type="EMBL" id="MKEK01000001">
    <property type="protein sequence ID" value="OEY68278.1"/>
    <property type="molecule type" value="Genomic_DNA"/>
</dbReference>
<feature type="coiled-coil region" evidence="1">
    <location>
        <begin position="47"/>
        <end position="74"/>
    </location>
</feature>
<comment type="caution">
    <text evidence="2">The sequence shown here is derived from an EMBL/GenBank/DDBJ whole genome shotgun (WGS) entry which is preliminary data.</text>
</comment>
<sequence length="216" mass="24970">MTNPIVQQDIIAAEVVSDYLQDHPEFFQQRPQLLASLRISHQQRGSVSLVERQLEMQREKIQVLEDDITRLMSIARQNEQLFMAFNQLQAQLYQAQSLQQAQAGLQQFIDSMPQVHAYQLIRFADEDIDRFQLLLSRRLDEQGVYLGRLNKEEQKVLFPSHIHSVALVVIRQAKKPLALLAFGSEHDDHFQPDMDQLFLQHLGLILSQLLPGYDAA</sequence>